<evidence type="ECO:0000259" key="2">
    <source>
        <dbReference type="Pfam" id="PF26133"/>
    </source>
</evidence>
<dbReference type="Gramene" id="PRQ24206">
    <property type="protein sequence ID" value="PRQ24206"/>
    <property type="gene ID" value="RchiOBHm_Chr6g0269851"/>
</dbReference>
<dbReference type="Pfam" id="PF26133">
    <property type="entry name" value="DUF8039"/>
    <property type="match status" value="1"/>
</dbReference>
<proteinExistence type="predicted"/>
<sequence length="527" mass="59457">MIILSLTAPWKANHICLRYRKHKLSGFSPLSLYFVIRFLHWLIKYCRSTLSSVSERLKKTTMETVKKRGRTGYTEDARARQSDDCSESNPELELTPDPASNGKKAVRGKTTLQVIPTGESNRQSVEWNERGQPVGDFSKRFSSTVGVLVRETVPINIQTWPAVDDKTKNSIWGLLMQKYVVDLTHKTFILQQMGRLWRAWKSDLSTNIRIIVDSRRTKSETTRLLSILKPSDVPLKEWDEFVAERSSESWQEKSEKMKKIRAKQTLTHTMSRKGYARLEDDYKKENPGKLLSRAELWIKGHEQKKSKNEHVAAKIIEIQAKLDVQPPSEGHIPVKYDILSQVLGKERPGRVRGLGSGVTPSKVDAQLESSSWKQTLENKIDAMSERTKLLEDIILKMSQNGHGGGGDGENMHADPVGTPQNGHGHGEPGTGNSKSGQDSTQLSINDKCKLLNWEGTSEVVARGHISDIHPESKVHGYKLGPDCYRIAIEEVVMPDAVFYRSQPEFVTMEDALGSTVAWPIKYILCDN</sequence>
<reference evidence="3 4" key="1">
    <citation type="journal article" date="2018" name="Nat. Genet.">
        <title>The Rosa genome provides new insights in the design of modern roses.</title>
        <authorList>
            <person name="Bendahmane M."/>
        </authorList>
    </citation>
    <scope>NUCLEOTIDE SEQUENCE [LARGE SCALE GENOMIC DNA]</scope>
    <source>
        <strain evidence="4">cv. Old Blush</strain>
    </source>
</reference>
<comment type="caution">
    <text evidence="3">The sequence shown here is derived from an EMBL/GenBank/DDBJ whole genome shotgun (WGS) entry which is preliminary data.</text>
</comment>
<dbReference type="EMBL" id="PDCK01000044">
    <property type="protein sequence ID" value="PRQ24206.1"/>
    <property type="molecule type" value="Genomic_DNA"/>
</dbReference>
<dbReference type="PANTHER" id="PTHR33018:SF34">
    <property type="entry name" value="OS02G0472350 PROTEIN"/>
    <property type="match status" value="1"/>
</dbReference>
<evidence type="ECO:0000313" key="3">
    <source>
        <dbReference type="EMBL" id="PRQ24206.1"/>
    </source>
</evidence>
<feature type="compositionally biased region" description="Basic and acidic residues" evidence="1">
    <location>
        <begin position="73"/>
        <end position="83"/>
    </location>
</feature>
<organism evidence="3 4">
    <name type="scientific">Rosa chinensis</name>
    <name type="common">China rose</name>
    <dbReference type="NCBI Taxonomy" id="74649"/>
    <lineage>
        <taxon>Eukaryota</taxon>
        <taxon>Viridiplantae</taxon>
        <taxon>Streptophyta</taxon>
        <taxon>Embryophyta</taxon>
        <taxon>Tracheophyta</taxon>
        <taxon>Spermatophyta</taxon>
        <taxon>Magnoliopsida</taxon>
        <taxon>eudicotyledons</taxon>
        <taxon>Gunneridae</taxon>
        <taxon>Pentapetalae</taxon>
        <taxon>rosids</taxon>
        <taxon>fabids</taxon>
        <taxon>Rosales</taxon>
        <taxon>Rosaceae</taxon>
        <taxon>Rosoideae</taxon>
        <taxon>Rosoideae incertae sedis</taxon>
        <taxon>Rosa</taxon>
    </lineage>
</organism>
<keyword evidence="4" id="KW-1185">Reference proteome</keyword>
<accession>A0A2P6PQM5</accession>
<protein>
    <submittedName>
        <fullName evidence="3">Putative transposase, Ptta/En/Spm, plant, transposase, Tnp1/En/Spm</fullName>
    </submittedName>
</protein>
<evidence type="ECO:0000256" key="1">
    <source>
        <dbReference type="SAM" id="MobiDB-lite"/>
    </source>
</evidence>
<dbReference type="PANTHER" id="PTHR33018">
    <property type="entry name" value="OS10G0338966 PROTEIN-RELATED"/>
    <property type="match status" value="1"/>
</dbReference>
<dbReference type="InterPro" id="IPR058352">
    <property type="entry name" value="DUF8039"/>
</dbReference>
<evidence type="ECO:0000313" key="4">
    <source>
        <dbReference type="Proteomes" id="UP000238479"/>
    </source>
</evidence>
<dbReference type="Pfam" id="PF03004">
    <property type="entry name" value="Transposase_24"/>
    <property type="match status" value="1"/>
</dbReference>
<feature type="compositionally biased region" description="Polar residues" evidence="1">
    <location>
        <begin position="430"/>
        <end position="441"/>
    </location>
</feature>
<feature type="region of interest" description="Disordered" evidence="1">
    <location>
        <begin position="398"/>
        <end position="441"/>
    </location>
</feature>
<dbReference type="OMA" id="KKNINEC"/>
<gene>
    <name evidence="3" type="ORF">RchiOBHm_Chr6g0269851</name>
</gene>
<name>A0A2P6PQM5_ROSCH</name>
<feature type="domain" description="DUF8039" evidence="2">
    <location>
        <begin position="442"/>
        <end position="524"/>
    </location>
</feature>
<feature type="region of interest" description="Disordered" evidence="1">
    <location>
        <begin position="348"/>
        <end position="370"/>
    </location>
</feature>
<dbReference type="Proteomes" id="UP000238479">
    <property type="component" value="Chromosome 6"/>
</dbReference>
<dbReference type="InterPro" id="IPR004252">
    <property type="entry name" value="Probable_transposase_24"/>
</dbReference>
<feature type="region of interest" description="Disordered" evidence="1">
    <location>
        <begin position="67"/>
        <end position="104"/>
    </location>
</feature>
<dbReference type="AlphaFoldDB" id="A0A2P6PQM5"/>